<feature type="transmembrane region" description="Helical" evidence="6">
    <location>
        <begin position="60"/>
        <end position="79"/>
    </location>
</feature>
<evidence type="ECO:0000256" key="3">
    <source>
        <dbReference type="ARBA" id="ARBA00022692"/>
    </source>
</evidence>
<evidence type="ECO:0000313" key="8">
    <source>
        <dbReference type="Proteomes" id="UP000185999"/>
    </source>
</evidence>
<keyword evidence="4 6" id="KW-1133">Transmembrane helix</keyword>
<organism evidence="7 8">
    <name type="scientific">Neptunomonas antarctica</name>
    <dbReference type="NCBI Taxonomy" id="619304"/>
    <lineage>
        <taxon>Bacteria</taxon>
        <taxon>Pseudomonadati</taxon>
        <taxon>Pseudomonadota</taxon>
        <taxon>Gammaproteobacteria</taxon>
        <taxon>Oceanospirillales</taxon>
        <taxon>Oceanospirillaceae</taxon>
        <taxon>Neptunomonas</taxon>
    </lineage>
</organism>
<dbReference type="RefSeq" id="WP_054342395.1">
    <property type="nucleotide sequence ID" value="NZ_FTOE01000002.1"/>
</dbReference>
<feature type="transmembrane region" description="Helical" evidence="6">
    <location>
        <begin position="162"/>
        <end position="182"/>
    </location>
</feature>
<evidence type="ECO:0000256" key="1">
    <source>
        <dbReference type="ARBA" id="ARBA00004141"/>
    </source>
</evidence>
<dbReference type="OrthoDB" id="9791807at2"/>
<comment type="similarity">
    <text evidence="2">Belongs to the UPF0014 family.</text>
</comment>
<feature type="transmembrane region" description="Helical" evidence="6">
    <location>
        <begin position="33"/>
        <end position="54"/>
    </location>
</feature>
<dbReference type="InterPro" id="IPR005226">
    <property type="entry name" value="UPF0014_fam"/>
</dbReference>
<protein>
    <submittedName>
        <fullName evidence="7">Putative ABC transport system permease protein</fullName>
    </submittedName>
</protein>
<evidence type="ECO:0000313" key="7">
    <source>
        <dbReference type="EMBL" id="SIS58683.1"/>
    </source>
</evidence>
<name>A0A1N7KAU9_9GAMM</name>
<feature type="transmembrane region" description="Helical" evidence="6">
    <location>
        <begin position="202"/>
        <end position="226"/>
    </location>
</feature>
<dbReference type="PANTHER" id="PTHR30028:SF0">
    <property type="entry name" value="PROTEIN ALUMINUM SENSITIVE 3"/>
    <property type="match status" value="1"/>
</dbReference>
<proteinExistence type="inferred from homology"/>
<sequence length="240" mass="26262">MPVISWLSLAWCLIPVILICGVYFYWNGKPADILLASARMTLQLIGVGYVLVALFGNPSLWLTIGVLAVMISAAAWIAIRPVNHHKGFLKPAFIALGVSVALHLLITLKLVLAVDVWYEPRVIIPLAGMYFANTMNAISLAAERYHAELHEGKDEKIARLNAFHAAMIPQINGLLAVGLVALPGMMTGQILSGVSPLIAVRYQIMIMTMILGTSGMGAALMLWLLGRNYRYRKIPMITVK</sequence>
<feature type="transmembrane region" description="Helical" evidence="6">
    <location>
        <begin position="6"/>
        <end position="26"/>
    </location>
</feature>
<dbReference type="EMBL" id="FTOE01000002">
    <property type="protein sequence ID" value="SIS58683.1"/>
    <property type="molecule type" value="Genomic_DNA"/>
</dbReference>
<feature type="transmembrane region" description="Helical" evidence="6">
    <location>
        <begin position="91"/>
        <end position="111"/>
    </location>
</feature>
<dbReference type="Pfam" id="PF03649">
    <property type="entry name" value="UPF0014"/>
    <property type="match status" value="1"/>
</dbReference>
<evidence type="ECO:0000256" key="2">
    <source>
        <dbReference type="ARBA" id="ARBA00005268"/>
    </source>
</evidence>
<dbReference type="PANTHER" id="PTHR30028">
    <property type="entry name" value="UPF0014 INNER MEMBRANE PROTEIN YBBM-RELATED"/>
    <property type="match status" value="1"/>
</dbReference>
<evidence type="ECO:0000256" key="6">
    <source>
        <dbReference type="SAM" id="Phobius"/>
    </source>
</evidence>
<feature type="transmembrane region" description="Helical" evidence="6">
    <location>
        <begin position="123"/>
        <end position="142"/>
    </location>
</feature>
<keyword evidence="5 6" id="KW-0472">Membrane</keyword>
<evidence type="ECO:0000256" key="5">
    <source>
        <dbReference type="ARBA" id="ARBA00023136"/>
    </source>
</evidence>
<gene>
    <name evidence="7" type="ORF">SAMN05421760_102299</name>
</gene>
<reference evidence="8" key="1">
    <citation type="submission" date="2017-01" db="EMBL/GenBank/DDBJ databases">
        <authorList>
            <person name="Varghese N."/>
            <person name="Submissions S."/>
        </authorList>
    </citation>
    <scope>NUCLEOTIDE SEQUENCE [LARGE SCALE GENOMIC DNA]</scope>
    <source>
        <strain evidence="8">DSM 22306</strain>
    </source>
</reference>
<dbReference type="STRING" id="619304.SAMN05421760_102299"/>
<dbReference type="Proteomes" id="UP000185999">
    <property type="component" value="Unassembled WGS sequence"/>
</dbReference>
<keyword evidence="3 6" id="KW-0812">Transmembrane</keyword>
<dbReference type="AlphaFoldDB" id="A0A1N7KAU9"/>
<comment type="subcellular location">
    <subcellularLocation>
        <location evidence="1">Membrane</location>
        <topology evidence="1">Multi-pass membrane protein</topology>
    </subcellularLocation>
</comment>
<accession>A0A1N7KAU9</accession>
<keyword evidence="8" id="KW-1185">Reference proteome</keyword>
<dbReference type="GO" id="GO:0005886">
    <property type="term" value="C:plasma membrane"/>
    <property type="evidence" value="ECO:0007669"/>
    <property type="project" value="TreeGrafter"/>
</dbReference>
<evidence type="ECO:0000256" key="4">
    <source>
        <dbReference type="ARBA" id="ARBA00022989"/>
    </source>
</evidence>